<feature type="domain" description="PPM-type phosphatase" evidence="7">
    <location>
        <begin position="63"/>
        <end position="378"/>
    </location>
</feature>
<evidence type="ECO:0000259" key="7">
    <source>
        <dbReference type="PROSITE" id="PS51746"/>
    </source>
</evidence>
<accession>A0AAU9IYS3</accession>
<evidence type="ECO:0000256" key="4">
    <source>
        <dbReference type="ARBA" id="ARBA00022912"/>
    </source>
</evidence>
<keyword evidence="2" id="KW-0479">Metal-binding</keyword>
<dbReference type="PROSITE" id="PS01032">
    <property type="entry name" value="PPM_1"/>
    <property type="match status" value="1"/>
</dbReference>
<name>A0AAU9IYS3_9CILI</name>
<dbReference type="PROSITE" id="PS51746">
    <property type="entry name" value="PPM_2"/>
    <property type="match status" value="1"/>
</dbReference>
<evidence type="ECO:0000313" key="8">
    <source>
        <dbReference type="EMBL" id="CAG9318324.1"/>
    </source>
</evidence>
<dbReference type="GO" id="GO:0016020">
    <property type="term" value="C:membrane"/>
    <property type="evidence" value="ECO:0007669"/>
    <property type="project" value="UniProtKB-SubCell"/>
</dbReference>
<dbReference type="SUPFAM" id="SSF81606">
    <property type="entry name" value="PP2C-like"/>
    <property type="match status" value="1"/>
</dbReference>
<comment type="similarity">
    <text evidence="6">Belongs to the PP2C family.</text>
</comment>
<evidence type="ECO:0000256" key="6">
    <source>
        <dbReference type="RuleBase" id="RU003465"/>
    </source>
</evidence>
<proteinExistence type="inferred from homology"/>
<reference evidence="8" key="1">
    <citation type="submission" date="2021-09" db="EMBL/GenBank/DDBJ databases">
        <authorList>
            <consortium name="AG Swart"/>
            <person name="Singh M."/>
            <person name="Singh A."/>
            <person name="Seah K."/>
            <person name="Emmerich C."/>
        </authorList>
    </citation>
    <scope>NUCLEOTIDE SEQUENCE</scope>
    <source>
        <strain evidence="8">ATCC30299</strain>
    </source>
</reference>
<dbReference type="InterPro" id="IPR000222">
    <property type="entry name" value="PP2C_BS"/>
</dbReference>
<evidence type="ECO:0000256" key="5">
    <source>
        <dbReference type="ARBA" id="ARBA00023136"/>
    </source>
</evidence>
<keyword evidence="5" id="KW-0472">Membrane</keyword>
<evidence type="ECO:0000313" key="9">
    <source>
        <dbReference type="Proteomes" id="UP001162131"/>
    </source>
</evidence>
<evidence type="ECO:0000256" key="3">
    <source>
        <dbReference type="ARBA" id="ARBA00022801"/>
    </source>
</evidence>
<dbReference type="PANTHER" id="PTHR47992">
    <property type="entry name" value="PROTEIN PHOSPHATASE"/>
    <property type="match status" value="1"/>
</dbReference>
<dbReference type="InterPro" id="IPR001932">
    <property type="entry name" value="PPM-type_phosphatase-like_dom"/>
</dbReference>
<keyword evidence="4 6" id="KW-0904">Protein phosphatase</keyword>
<dbReference type="CDD" id="cd00143">
    <property type="entry name" value="PP2Cc"/>
    <property type="match status" value="1"/>
</dbReference>
<dbReference type="InterPro" id="IPR015655">
    <property type="entry name" value="PP2C"/>
</dbReference>
<evidence type="ECO:0000256" key="1">
    <source>
        <dbReference type="ARBA" id="ARBA00004170"/>
    </source>
</evidence>
<keyword evidence="3 6" id="KW-0378">Hydrolase</keyword>
<dbReference type="GO" id="GO:0046872">
    <property type="term" value="F:metal ion binding"/>
    <property type="evidence" value="ECO:0007669"/>
    <property type="project" value="UniProtKB-KW"/>
</dbReference>
<dbReference type="AlphaFoldDB" id="A0AAU9IYS3"/>
<dbReference type="Pfam" id="PF00481">
    <property type="entry name" value="PP2C"/>
    <property type="match status" value="1"/>
</dbReference>
<dbReference type="InterPro" id="IPR036457">
    <property type="entry name" value="PPM-type-like_dom_sf"/>
</dbReference>
<dbReference type="Proteomes" id="UP001162131">
    <property type="component" value="Unassembled WGS sequence"/>
</dbReference>
<protein>
    <recommendedName>
        <fullName evidence="7">PPM-type phosphatase domain-containing protein</fullName>
    </recommendedName>
</protein>
<gene>
    <name evidence="8" type="ORF">BSTOLATCC_MIC20798</name>
</gene>
<dbReference type="EMBL" id="CAJZBQ010000020">
    <property type="protein sequence ID" value="CAG9318324.1"/>
    <property type="molecule type" value="Genomic_DNA"/>
</dbReference>
<dbReference type="GO" id="GO:0004722">
    <property type="term" value="F:protein serine/threonine phosphatase activity"/>
    <property type="evidence" value="ECO:0007669"/>
    <property type="project" value="InterPro"/>
</dbReference>
<evidence type="ECO:0000256" key="2">
    <source>
        <dbReference type="ARBA" id="ARBA00022723"/>
    </source>
</evidence>
<dbReference type="Gene3D" id="3.60.40.10">
    <property type="entry name" value="PPM-type phosphatase domain"/>
    <property type="match status" value="1"/>
</dbReference>
<keyword evidence="9" id="KW-1185">Reference proteome</keyword>
<dbReference type="SMART" id="SM00332">
    <property type="entry name" value="PP2Cc"/>
    <property type="match status" value="1"/>
</dbReference>
<organism evidence="8 9">
    <name type="scientific">Blepharisma stoltei</name>
    <dbReference type="NCBI Taxonomy" id="1481888"/>
    <lineage>
        <taxon>Eukaryota</taxon>
        <taxon>Sar</taxon>
        <taxon>Alveolata</taxon>
        <taxon>Ciliophora</taxon>
        <taxon>Postciliodesmatophora</taxon>
        <taxon>Heterotrichea</taxon>
        <taxon>Heterotrichida</taxon>
        <taxon>Blepharismidae</taxon>
        <taxon>Blepharisma</taxon>
    </lineage>
</organism>
<comment type="subcellular location">
    <subcellularLocation>
        <location evidence="1">Membrane</location>
        <topology evidence="1">Peripheral membrane protein</topology>
    </subcellularLocation>
</comment>
<comment type="caution">
    <text evidence="8">The sequence shown here is derived from an EMBL/GenBank/DDBJ whole genome shotgun (WGS) entry which is preliminary data.</text>
</comment>
<sequence>MGCQCTRDYPPDELDNIRYERYARLHVKEIRGAREIISNLYIELLPPMSELFFSDTDGGMRYKISGCCISGQDPHNFFIQKCKDSFFVAQTPESLTLIFGIFDGHGTEGSKVVEFCKAYMERFIIENENMFRNRRKEALETMFISCDEKLADTDIDCTMSGTTALMLIIDPKEISVATIGKNKAILATIPEIRKEVSSLVLSAENRPMQKILTPVTLSADHKPSNPEEFKRISKAGGIVKKLVDSDGKSIGPSRVFLKGANIPGLAVSRSIGDILGHRVGVIPDPIYSNFYYNKATDKFIVAASDGIWQVMDDIEVINFVDRYKKYCKKHKGNGEYPARPSNSTIARLLCEEARRKWLLEVEKNDVIIDDISCVIVEYAGLKTNYMTSNDEKIEEHTESFNETEVEPISINPDVNFITSSMIYIEEGLELSDIYNTIASYNSK</sequence>